<dbReference type="EMBL" id="JACOOH010000005">
    <property type="protein sequence ID" value="MBC5622026.1"/>
    <property type="molecule type" value="Genomic_DNA"/>
</dbReference>
<dbReference type="Proteomes" id="UP000646484">
    <property type="component" value="Unassembled WGS sequence"/>
</dbReference>
<protein>
    <recommendedName>
        <fullName evidence="4">YARHG domain-containing protein</fullName>
    </recommendedName>
</protein>
<dbReference type="Gene3D" id="3.40.390.70">
    <property type="match status" value="1"/>
</dbReference>
<gene>
    <name evidence="2" type="ORF">H8S64_13035</name>
</gene>
<keyword evidence="1" id="KW-0732">Signal</keyword>
<evidence type="ECO:0000256" key="1">
    <source>
        <dbReference type="SAM" id="SignalP"/>
    </source>
</evidence>
<accession>A0ABR7D264</accession>
<evidence type="ECO:0000313" key="2">
    <source>
        <dbReference type="EMBL" id="MBC5622026.1"/>
    </source>
</evidence>
<proteinExistence type="predicted"/>
<feature type="chain" id="PRO_5046856308" description="YARHG domain-containing protein" evidence="1">
    <location>
        <begin position="22"/>
        <end position="340"/>
    </location>
</feature>
<name>A0ABR7D264_9BACT</name>
<reference evidence="2 3" key="1">
    <citation type="submission" date="2020-08" db="EMBL/GenBank/DDBJ databases">
        <title>Genome public.</title>
        <authorList>
            <person name="Liu C."/>
            <person name="Sun Q."/>
        </authorList>
    </citation>
    <scope>NUCLEOTIDE SEQUENCE [LARGE SCALE GENOMIC DNA]</scope>
    <source>
        <strain evidence="2 3">NSJ-56</strain>
    </source>
</reference>
<feature type="signal peptide" evidence="1">
    <location>
        <begin position="1"/>
        <end position="21"/>
    </location>
</feature>
<organism evidence="2 3">
    <name type="scientific">Butyricimonas hominis</name>
    <dbReference type="NCBI Taxonomy" id="2763032"/>
    <lineage>
        <taxon>Bacteria</taxon>
        <taxon>Pseudomonadati</taxon>
        <taxon>Bacteroidota</taxon>
        <taxon>Bacteroidia</taxon>
        <taxon>Bacteroidales</taxon>
        <taxon>Odoribacteraceae</taxon>
        <taxon>Butyricimonas</taxon>
    </lineage>
</organism>
<evidence type="ECO:0008006" key="4">
    <source>
        <dbReference type="Google" id="ProtNLM"/>
    </source>
</evidence>
<keyword evidence="3" id="KW-1185">Reference proteome</keyword>
<dbReference type="PROSITE" id="PS51257">
    <property type="entry name" value="PROKAR_LIPOPROTEIN"/>
    <property type="match status" value="1"/>
</dbReference>
<dbReference type="RefSeq" id="WP_186976469.1">
    <property type="nucleotide sequence ID" value="NZ_JACOOH010000005.1"/>
</dbReference>
<sequence>MKFRYLLFIFFCVALWTGCYNEDDIVPTEGNEMMYSLPQGTHEYDDDIVQWFKDYGFYTVYEYDVKDLYWANTGWEEQVEPNLGGYLTAKKADPDYVAPVLGMFQEFFLDYYSGDLLKEAMPLKVFLCSELWQGSWYNNRLEGIMERGDSIELMVYRGYDYIALNGARKDFEITEGVKTEFMRGLHKIFLNILYNKAIMTVQDDFAAVSKYVAYSNMYPSDPNDFDAASKMNCFAQGYLNIQTAKSIYSVDQMKEYDFMFYLNLVMSYSLAELEQEEAYWKSWDNQPYMDYRGLLNPRRGFDKVRQKYEIMVEYIESFGVNLDRIRFPERFEPEGEEGND</sequence>
<comment type="caution">
    <text evidence="2">The sequence shown here is derived from an EMBL/GenBank/DDBJ whole genome shotgun (WGS) entry which is preliminary data.</text>
</comment>
<evidence type="ECO:0000313" key="3">
    <source>
        <dbReference type="Proteomes" id="UP000646484"/>
    </source>
</evidence>